<feature type="binding site" evidence="1">
    <location>
        <position position="90"/>
    </location>
    <ligand>
        <name>Zn(2+)</name>
        <dbReference type="ChEBI" id="CHEBI:29105"/>
    </ligand>
</feature>
<reference evidence="2 3" key="1">
    <citation type="submission" date="2024-11" db="EMBL/GenBank/DDBJ databases">
        <title>Chromosome-level genome assembly of the freshwater bivalve Anodonta woodiana.</title>
        <authorList>
            <person name="Chen X."/>
        </authorList>
    </citation>
    <scope>NUCLEOTIDE SEQUENCE [LARGE SCALE GENOMIC DNA]</scope>
    <source>
        <strain evidence="2">MN2024</strain>
        <tissue evidence="2">Gills</tissue>
    </source>
</reference>
<dbReference type="AlphaFoldDB" id="A0ABD3TZ45"/>
<dbReference type="InterPro" id="IPR005301">
    <property type="entry name" value="MOB_kinase_act_fam"/>
</dbReference>
<dbReference type="PANTHER" id="PTHR22599">
    <property type="entry name" value="MPS ONE BINDER KINASE ACTIVATOR-LIKE MOB"/>
    <property type="match status" value="1"/>
</dbReference>
<name>A0ABD3TZ45_SINWO</name>
<dbReference type="SMART" id="SM01388">
    <property type="entry name" value="Mob1_phocein"/>
    <property type="match status" value="1"/>
</dbReference>
<comment type="caution">
    <text evidence="2">The sequence shown here is derived from an EMBL/GenBank/DDBJ whole genome shotgun (WGS) entry which is preliminary data.</text>
</comment>
<sequence length="241" mass="28110">MLMKMTSSALFVFNFWKGRRKDKDSPTPPVQEECREYMDEQCLRQKIVDADFYKLVSLPPCLDHNEWLATHTISFFNHVNLMYGVVSEFCTADVCSSMTGPGNVQFWWYDEKGKKVKYTAPQYVDYVTSFIQKTVSDDTVFPTKFGQVFPNTFEATVKKIHKYLFHILAHIYHTHFKELQLLTLNAHMNTLFTHFTVFNIKFDLIDEKETEVLSDLIKALIKHLPDPNQNEGSEVAEISRT</sequence>
<accession>A0ABD3TZ45</accession>
<organism evidence="2 3">
    <name type="scientific">Sinanodonta woodiana</name>
    <name type="common">Chinese pond mussel</name>
    <name type="synonym">Anodonta woodiana</name>
    <dbReference type="NCBI Taxonomy" id="1069815"/>
    <lineage>
        <taxon>Eukaryota</taxon>
        <taxon>Metazoa</taxon>
        <taxon>Spiralia</taxon>
        <taxon>Lophotrochozoa</taxon>
        <taxon>Mollusca</taxon>
        <taxon>Bivalvia</taxon>
        <taxon>Autobranchia</taxon>
        <taxon>Heteroconchia</taxon>
        <taxon>Palaeoheterodonta</taxon>
        <taxon>Unionida</taxon>
        <taxon>Unionoidea</taxon>
        <taxon>Unionidae</taxon>
        <taxon>Unioninae</taxon>
        <taxon>Sinanodonta</taxon>
    </lineage>
</organism>
<keyword evidence="3" id="KW-1185">Reference proteome</keyword>
<feature type="binding site" evidence="1">
    <location>
        <position position="170"/>
    </location>
    <ligand>
        <name>Zn(2+)</name>
        <dbReference type="ChEBI" id="CHEBI:29105"/>
    </ligand>
</feature>
<proteinExistence type="predicted"/>
<evidence type="ECO:0008006" key="4">
    <source>
        <dbReference type="Google" id="ProtNLM"/>
    </source>
</evidence>
<dbReference type="SUPFAM" id="SSF101152">
    <property type="entry name" value="Mob1/phocein"/>
    <property type="match status" value="1"/>
</dbReference>
<feature type="binding site" evidence="1">
    <location>
        <position position="175"/>
    </location>
    <ligand>
        <name>Zn(2+)</name>
        <dbReference type="ChEBI" id="CHEBI:29105"/>
    </ligand>
</feature>
<dbReference type="Pfam" id="PF03637">
    <property type="entry name" value="Mob1_phocein"/>
    <property type="match status" value="1"/>
</dbReference>
<evidence type="ECO:0000313" key="3">
    <source>
        <dbReference type="Proteomes" id="UP001634394"/>
    </source>
</evidence>
<evidence type="ECO:0000313" key="2">
    <source>
        <dbReference type="EMBL" id="KAL3842097.1"/>
    </source>
</evidence>
<gene>
    <name evidence="2" type="ORF">ACJMK2_020158</name>
</gene>
<evidence type="ECO:0000256" key="1">
    <source>
        <dbReference type="PIRSR" id="PIRSR605301-1"/>
    </source>
</evidence>
<keyword evidence="1" id="KW-0479">Metal-binding</keyword>
<feature type="binding site" evidence="1">
    <location>
        <position position="95"/>
    </location>
    <ligand>
        <name>Zn(2+)</name>
        <dbReference type="ChEBI" id="CHEBI:29105"/>
    </ligand>
</feature>
<dbReference type="EMBL" id="JBJQND010000017">
    <property type="protein sequence ID" value="KAL3842097.1"/>
    <property type="molecule type" value="Genomic_DNA"/>
</dbReference>
<keyword evidence="1" id="KW-0862">Zinc</keyword>
<dbReference type="InterPro" id="IPR036703">
    <property type="entry name" value="MOB_kinase_act_sf"/>
</dbReference>
<dbReference type="Gene3D" id="1.20.140.30">
    <property type="entry name" value="MOB kinase activator"/>
    <property type="match status" value="1"/>
</dbReference>
<protein>
    <recommendedName>
        <fullName evidence="4">MOB kinase activator-like 2</fullName>
    </recommendedName>
</protein>
<dbReference type="Proteomes" id="UP001634394">
    <property type="component" value="Unassembled WGS sequence"/>
</dbReference>